<accession>A0ABD0XFB6</accession>
<evidence type="ECO:0000256" key="8">
    <source>
        <dbReference type="ARBA" id="ARBA00023072"/>
    </source>
</evidence>
<proteinExistence type="predicted"/>
<dbReference type="AlphaFoldDB" id="A0ABD0XFB6"/>
<feature type="region of interest" description="Disordered" evidence="11">
    <location>
        <begin position="650"/>
        <end position="688"/>
    </location>
</feature>
<evidence type="ECO:0000256" key="10">
    <source>
        <dbReference type="ARBA" id="ARBA00023170"/>
    </source>
</evidence>
<feature type="transmembrane region" description="Helical" evidence="12">
    <location>
        <begin position="343"/>
        <end position="367"/>
    </location>
</feature>
<dbReference type="PANTHER" id="PTHR21444">
    <property type="entry name" value="COILED-COIL DOMAIN-CONTAINING PROTEIN 180"/>
    <property type="match status" value="1"/>
</dbReference>
<evidence type="ECO:0000256" key="6">
    <source>
        <dbReference type="ARBA" id="ARBA00022893"/>
    </source>
</evidence>
<evidence type="ECO:0000313" key="13">
    <source>
        <dbReference type="EMBL" id="KAL1007589.1"/>
    </source>
</evidence>
<feature type="transmembrane region" description="Helical" evidence="12">
    <location>
        <begin position="403"/>
        <end position="421"/>
    </location>
</feature>
<feature type="transmembrane region" description="Helical" evidence="12">
    <location>
        <begin position="160"/>
        <end position="178"/>
    </location>
</feature>
<evidence type="ECO:0000256" key="9">
    <source>
        <dbReference type="ARBA" id="ARBA00023136"/>
    </source>
</evidence>
<keyword evidence="7 12" id="KW-1133">Transmembrane helix</keyword>
<keyword evidence="8" id="KW-0683">Retinol-binding</keyword>
<feature type="transmembrane region" description="Helical" evidence="12">
    <location>
        <begin position="501"/>
        <end position="528"/>
    </location>
</feature>
<protein>
    <recommendedName>
        <fullName evidence="2">Receptor for retinol uptake STRA6</fullName>
    </recommendedName>
</protein>
<feature type="transmembrane region" description="Helical" evidence="12">
    <location>
        <begin position="134"/>
        <end position="153"/>
    </location>
</feature>
<dbReference type="GO" id="GO:0016918">
    <property type="term" value="F:retinal binding"/>
    <property type="evidence" value="ECO:0007669"/>
    <property type="project" value="UniProtKB-KW"/>
</dbReference>
<dbReference type="GO" id="GO:0019841">
    <property type="term" value="F:retinol binding"/>
    <property type="evidence" value="ECO:0007669"/>
    <property type="project" value="UniProtKB-KW"/>
</dbReference>
<feature type="transmembrane region" description="Helical" evidence="12">
    <location>
        <begin position="48"/>
        <end position="67"/>
    </location>
</feature>
<feature type="transmembrane region" description="Helical" evidence="12">
    <location>
        <begin position="98"/>
        <end position="118"/>
    </location>
</feature>
<feature type="transmembrane region" description="Helical" evidence="12">
    <location>
        <begin position="458"/>
        <end position="481"/>
    </location>
</feature>
<feature type="compositionally biased region" description="Low complexity" evidence="11">
    <location>
        <begin position="659"/>
        <end position="688"/>
    </location>
</feature>
<keyword evidence="5 12" id="KW-0812">Transmembrane</keyword>
<keyword evidence="6" id="KW-0845">Vitamin A</keyword>
<sequence>MNQTKLTEEDPAEFSYNDYSDWYSNNMDPTIPPKEVIPPCDPTADDQLFHICVASISLVVVLVLSAVKKKKTLCDGFASGSPGVSSPVNFLNQTQHKALAVAVFGLVFSKLSVLVLAADPLPFSKDTSQEMKEYMKIIAIFYWPALYYPLLACGTLQSKLGYVLGTLLSWIHFAVLVWQKFDCPTTPELYKYYALLASIPQIACLGFLCIKYPLLFLKAAEASGSEDLDSDYYTDYVKLLLKKKKTSASIRSGKSKLFETVTDTVKSYIYTPEKVFRFPLKLAISACVSFIAVYQVALLLTILVIPTLHIIRAGIDEDIAFLLLGFGIVLSEDRMEVVQIVTHYTWCLEVCYLCGLTLACLVSLIMLMRSMILHRSNLQGLYRGDIYNVYNCQKTIRPSQPGLVCWMGFVGYQAAVVCLGLVVQTVVFFICFLWLVFLIIIPILYGQNLILFQMAGKAWPLWVTITLATALQHVTARFAFIKKDAGTRNLNNRSSLFLMTYMLFLINMVVGLIAAIWRVVITALYNIIHLGRMDVSLLNRASETYDPAYRYYAHYLKVEVSQSHPVMKAFCRLALEAVAGGSAAQKMEDAEEGIQLEVQEKRRTRRVDNSSRVRVRWQLLYTLVNNSSLLGSRKHFQLQSSDSFINGMKRSTAEGSEKAASTQPTAETSSAAPTATPSATPTTAAAAN</sequence>
<keyword evidence="4" id="KW-1003">Cell membrane</keyword>
<feature type="transmembrane region" description="Helical" evidence="12">
    <location>
        <begin position="427"/>
        <end position="446"/>
    </location>
</feature>
<evidence type="ECO:0000256" key="1">
    <source>
        <dbReference type="ARBA" id="ARBA00004651"/>
    </source>
</evidence>
<evidence type="ECO:0000256" key="12">
    <source>
        <dbReference type="SAM" id="Phobius"/>
    </source>
</evidence>
<name>A0ABD0XFB6_UMBPY</name>
<evidence type="ECO:0000256" key="7">
    <source>
        <dbReference type="ARBA" id="ARBA00022989"/>
    </source>
</evidence>
<dbReference type="EMBL" id="JAGEUA010000002">
    <property type="protein sequence ID" value="KAL1007589.1"/>
    <property type="molecule type" value="Genomic_DNA"/>
</dbReference>
<dbReference type="GO" id="GO:0005886">
    <property type="term" value="C:plasma membrane"/>
    <property type="evidence" value="ECO:0007669"/>
    <property type="project" value="UniProtKB-SubCell"/>
</dbReference>
<keyword evidence="14" id="KW-1185">Reference proteome</keyword>
<evidence type="ECO:0000256" key="5">
    <source>
        <dbReference type="ARBA" id="ARBA00022692"/>
    </source>
</evidence>
<evidence type="ECO:0000256" key="4">
    <source>
        <dbReference type="ARBA" id="ARBA00022475"/>
    </source>
</evidence>
<gene>
    <name evidence="13" type="ORF">UPYG_G00088800</name>
</gene>
<reference evidence="13 14" key="1">
    <citation type="submission" date="2024-06" db="EMBL/GenBank/DDBJ databases">
        <authorList>
            <person name="Pan Q."/>
            <person name="Wen M."/>
            <person name="Jouanno E."/>
            <person name="Zahm M."/>
            <person name="Klopp C."/>
            <person name="Cabau C."/>
            <person name="Louis A."/>
            <person name="Berthelot C."/>
            <person name="Parey E."/>
            <person name="Roest Crollius H."/>
            <person name="Montfort J."/>
            <person name="Robinson-Rechavi M."/>
            <person name="Bouchez O."/>
            <person name="Lampietro C."/>
            <person name="Lopez Roques C."/>
            <person name="Donnadieu C."/>
            <person name="Postlethwait J."/>
            <person name="Bobe J."/>
            <person name="Verreycken H."/>
            <person name="Guiguen Y."/>
        </authorList>
    </citation>
    <scope>NUCLEOTIDE SEQUENCE [LARGE SCALE GENOMIC DNA]</scope>
    <source>
        <strain evidence="13">Up_M1</strain>
        <tissue evidence="13">Testis</tissue>
    </source>
</reference>
<keyword evidence="9 12" id="KW-0472">Membrane</keyword>
<organism evidence="13 14">
    <name type="scientific">Umbra pygmaea</name>
    <name type="common">Eastern mudminnow</name>
    <dbReference type="NCBI Taxonomy" id="75934"/>
    <lineage>
        <taxon>Eukaryota</taxon>
        <taxon>Metazoa</taxon>
        <taxon>Chordata</taxon>
        <taxon>Craniata</taxon>
        <taxon>Vertebrata</taxon>
        <taxon>Euteleostomi</taxon>
        <taxon>Actinopterygii</taxon>
        <taxon>Neopterygii</taxon>
        <taxon>Teleostei</taxon>
        <taxon>Protacanthopterygii</taxon>
        <taxon>Esociformes</taxon>
        <taxon>Umbridae</taxon>
        <taxon>Umbra</taxon>
    </lineage>
</organism>
<evidence type="ECO:0000256" key="11">
    <source>
        <dbReference type="SAM" id="MobiDB-lite"/>
    </source>
</evidence>
<evidence type="ECO:0000256" key="3">
    <source>
        <dbReference type="ARBA" id="ARBA00022448"/>
    </source>
</evidence>
<comment type="caution">
    <text evidence="13">The sequence shown here is derived from an EMBL/GenBank/DDBJ whole genome shotgun (WGS) entry which is preliminary data.</text>
</comment>
<feature type="transmembrane region" description="Helical" evidence="12">
    <location>
        <begin position="282"/>
        <end position="305"/>
    </location>
</feature>
<feature type="transmembrane region" description="Helical" evidence="12">
    <location>
        <begin position="190"/>
        <end position="210"/>
    </location>
</feature>
<dbReference type="InterPro" id="IPR026612">
    <property type="entry name" value="STRA6-like"/>
</dbReference>
<comment type="subcellular location">
    <subcellularLocation>
        <location evidence="1">Cell membrane</location>
        <topology evidence="1">Multi-pass membrane protein</topology>
    </subcellularLocation>
</comment>
<keyword evidence="3" id="KW-0813">Transport</keyword>
<dbReference type="Proteomes" id="UP001557470">
    <property type="component" value="Unassembled WGS sequence"/>
</dbReference>
<evidence type="ECO:0000313" key="14">
    <source>
        <dbReference type="Proteomes" id="UP001557470"/>
    </source>
</evidence>
<keyword evidence="10" id="KW-0675">Receptor</keyword>
<evidence type="ECO:0000256" key="2">
    <source>
        <dbReference type="ARBA" id="ARBA00014411"/>
    </source>
</evidence>
<dbReference type="Pfam" id="PF14752">
    <property type="entry name" value="RBP_receptor"/>
    <property type="match status" value="1"/>
</dbReference>
<dbReference type="PANTHER" id="PTHR21444:SF16">
    <property type="entry name" value="RECEPTOR FOR RETINOL UPTAKE STRA6"/>
    <property type="match status" value="1"/>
</dbReference>